<dbReference type="VEuPathDB" id="AmoebaDB:NAEGRDRAFT_3779"/>
<keyword evidence="5 7" id="KW-0408">Iron</keyword>
<dbReference type="InterPro" id="IPR002403">
    <property type="entry name" value="Cyt_P450_E_grp-IV"/>
</dbReference>
<evidence type="ECO:0000256" key="6">
    <source>
        <dbReference type="ARBA" id="ARBA00023033"/>
    </source>
</evidence>
<dbReference type="RefSeq" id="XP_002678148.1">
    <property type="nucleotide sequence ID" value="XM_002678102.1"/>
</dbReference>
<dbReference type="eggNOG" id="KOG0157">
    <property type="taxonomic scope" value="Eukaryota"/>
</dbReference>
<dbReference type="GO" id="GO:0020037">
    <property type="term" value="F:heme binding"/>
    <property type="evidence" value="ECO:0007669"/>
    <property type="project" value="InterPro"/>
</dbReference>
<comment type="similarity">
    <text evidence="1 8">Belongs to the cytochrome P450 family.</text>
</comment>
<dbReference type="SUPFAM" id="SSF48264">
    <property type="entry name" value="Cytochrome P450"/>
    <property type="match status" value="1"/>
</dbReference>
<dbReference type="EMBL" id="GG738863">
    <property type="protein sequence ID" value="EFC45404.1"/>
    <property type="molecule type" value="Genomic_DNA"/>
</dbReference>
<dbReference type="Pfam" id="PF00067">
    <property type="entry name" value="p450"/>
    <property type="match status" value="1"/>
</dbReference>
<dbReference type="PANTHER" id="PTHR24291:SF50">
    <property type="entry name" value="BIFUNCTIONAL ALBAFLAVENONE MONOOXYGENASE_TERPENE SYNTHASE"/>
    <property type="match status" value="1"/>
</dbReference>
<dbReference type="InterPro" id="IPR036396">
    <property type="entry name" value="Cyt_P450_sf"/>
</dbReference>
<evidence type="ECO:0000256" key="5">
    <source>
        <dbReference type="ARBA" id="ARBA00023004"/>
    </source>
</evidence>
<evidence type="ECO:0000256" key="7">
    <source>
        <dbReference type="PIRSR" id="PIRSR602403-1"/>
    </source>
</evidence>
<dbReference type="KEGG" id="ngr:NAEGRDRAFT_3779"/>
<dbReference type="Gene3D" id="1.10.630.10">
    <property type="entry name" value="Cytochrome P450"/>
    <property type="match status" value="1"/>
</dbReference>
<gene>
    <name evidence="9" type="ORF">NAEGRDRAFT_3779</name>
</gene>
<sequence length="160" mass="18363">FSSDQSLSKLRIVQENLRLAVNKVLNGRDPTMDDYEQLSYVNSVLMETLRKDSPVLVNGRVASKDTTLGNHTIPKGTIVYTLFNSLHKREDIWEKPNEFIPDRFVNPTTKDDSIQNLIWVPFSMGNRQCIGKKFSLLESCMILSCMATKYRFKLLNDESV</sequence>
<dbReference type="STRING" id="5762.D2VCE1"/>
<keyword evidence="10" id="KW-1185">Reference proteome</keyword>
<dbReference type="InterPro" id="IPR050196">
    <property type="entry name" value="Cytochrome_P450_Monoox"/>
</dbReference>
<evidence type="ECO:0000313" key="10">
    <source>
        <dbReference type="Proteomes" id="UP000006671"/>
    </source>
</evidence>
<dbReference type="GO" id="GO:0016705">
    <property type="term" value="F:oxidoreductase activity, acting on paired donors, with incorporation or reduction of molecular oxygen"/>
    <property type="evidence" value="ECO:0007669"/>
    <property type="project" value="InterPro"/>
</dbReference>
<dbReference type="PANTHER" id="PTHR24291">
    <property type="entry name" value="CYTOCHROME P450 FAMILY 4"/>
    <property type="match status" value="1"/>
</dbReference>
<evidence type="ECO:0000256" key="4">
    <source>
        <dbReference type="ARBA" id="ARBA00023002"/>
    </source>
</evidence>
<feature type="non-terminal residue" evidence="9">
    <location>
        <position position="1"/>
    </location>
</feature>
<reference evidence="9 10" key="1">
    <citation type="journal article" date="2010" name="Cell">
        <title>The genome of Naegleria gruberi illuminates early eukaryotic versatility.</title>
        <authorList>
            <person name="Fritz-Laylin L.K."/>
            <person name="Prochnik S.E."/>
            <person name="Ginger M.L."/>
            <person name="Dacks J.B."/>
            <person name="Carpenter M.L."/>
            <person name="Field M.C."/>
            <person name="Kuo A."/>
            <person name="Paredez A."/>
            <person name="Chapman J."/>
            <person name="Pham J."/>
            <person name="Shu S."/>
            <person name="Neupane R."/>
            <person name="Cipriano M."/>
            <person name="Mancuso J."/>
            <person name="Tu H."/>
            <person name="Salamov A."/>
            <person name="Lindquist E."/>
            <person name="Shapiro H."/>
            <person name="Lucas S."/>
            <person name="Grigoriev I.V."/>
            <person name="Cande W.Z."/>
            <person name="Fulton C."/>
            <person name="Rokhsar D.S."/>
            <person name="Dawson S.C."/>
        </authorList>
    </citation>
    <scope>NUCLEOTIDE SEQUENCE [LARGE SCALE GENOMIC DNA]</scope>
    <source>
        <strain evidence="9 10">NEG-M</strain>
    </source>
</reference>
<comment type="cofactor">
    <cofactor evidence="7">
        <name>heme</name>
        <dbReference type="ChEBI" id="CHEBI:30413"/>
    </cofactor>
</comment>
<dbReference type="PROSITE" id="PS00086">
    <property type="entry name" value="CYTOCHROME_P450"/>
    <property type="match status" value="1"/>
</dbReference>
<feature type="non-terminal residue" evidence="9">
    <location>
        <position position="160"/>
    </location>
</feature>
<evidence type="ECO:0000256" key="3">
    <source>
        <dbReference type="ARBA" id="ARBA00022723"/>
    </source>
</evidence>
<feature type="binding site" description="axial binding residue" evidence="7">
    <location>
        <position position="129"/>
    </location>
    <ligand>
        <name>heme</name>
        <dbReference type="ChEBI" id="CHEBI:30413"/>
    </ligand>
    <ligandPart>
        <name>Fe</name>
        <dbReference type="ChEBI" id="CHEBI:18248"/>
    </ligandPart>
</feature>
<dbReference type="InterPro" id="IPR001128">
    <property type="entry name" value="Cyt_P450"/>
</dbReference>
<dbReference type="InterPro" id="IPR017972">
    <property type="entry name" value="Cyt_P450_CS"/>
</dbReference>
<dbReference type="OMA" id="EQDETIC"/>
<accession>D2VCE1</accession>
<dbReference type="GO" id="GO:0004497">
    <property type="term" value="F:monooxygenase activity"/>
    <property type="evidence" value="ECO:0007669"/>
    <property type="project" value="UniProtKB-KW"/>
</dbReference>
<evidence type="ECO:0000256" key="2">
    <source>
        <dbReference type="ARBA" id="ARBA00022617"/>
    </source>
</evidence>
<evidence type="ECO:0000313" key="9">
    <source>
        <dbReference type="EMBL" id="EFC45404.1"/>
    </source>
</evidence>
<dbReference type="GeneID" id="8850605"/>
<keyword evidence="3 7" id="KW-0479">Metal-binding</keyword>
<evidence type="ECO:0000256" key="1">
    <source>
        <dbReference type="ARBA" id="ARBA00010617"/>
    </source>
</evidence>
<dbReference type="AlphaFoldDB" id="D2VCE1"/>
<dbReference type="OrthoDB" id="1470350at2759"/>
<keyword evidence="4 8" id="KW-0560">Oxidoreductase</keyword>
<proteinExistence type="inferred from homology"/>
<dbReference type="InParanoid" id="D2VCE1"/>
<evidence type="ECO:0000256" key="8">
    <source>
        <dbReference type="RuleBase" id="RU000461"/>
    </source>
</evidence>
<organism evidence="10">
    <name type="scientific">Naegleria gruberi</name>
    <name type="common">Amoeba</name>
    <dbReference type="NCBI Taxonomy" id="5762"/>
    <lineage>
        <taxon>Eukaryota</taxon>
        <taxon>Discoba</taxon>
        <taxon>Heterolobosea</taxon>
        <taxon>Tetramitia</taxon>
        <taxon>Eutetramitia</taxon>
        <taxon>Vahlkampfiidae</taxon>
        <taxon>Naegleria</taxon>
    </lineage>
</organism>
<keyword evidence="6 8" id="KW-0503">Monooxygenase</keyword>
<dbReference type="PRINTS" id="PR00465">
    <property type="entry name" value="EP450IV"/>
</dbReference>
<protein>
    <submittedName>
        <fullName evidence="9">Predicted protein</fullName>
    </submittedName>
</protein>
<keyword evidence="2 7" id="KW-0349">Heme</keyword>
<dbReference type="GO" id="GO:0005506">
    <property type="term" value="F:iron ion binding"/>
    <property type="evidence" value="ECO:0007669"/>
    <property type="project" value="InterPro"/>
</dbReference>
<name>D2VCE1_NAEGR</name>
<dbReference type="Proteomes" id="UP000006671">
    <property type="component" value="Unassembled WGS sequence"/>
</dbReference>